<dbReference type="AlphaFoldDB" id="A0A1I2VLH8"/>
<dbReference type="OrthoDB" id="9787613at2"/>
<dbReference type="EMBL" id="FOOX01000011">
    <property type="protein sequence ID" value="SFG88346.1"/>
    <property type="molecule type" value="Genomic_DNA"/>
</dbReference>
<feature type="transmembrane region" description="Helical" evidence="1">
    <location>
        <begin position="20"/>
        <end position="39"/>
    </location>
</feature>
<proteinExistence type="predicted"/>
<keyword evidence="1" id="KW-0472">Membrane</keyword>
<dbReference type="RefSeq" id="WP_092472194.1">
    <property type="nucleotide sequence ID" value="NZ_FOOX01000011.1"/>
</dbReference>
<dbReference type="InterPro" id="IPR039568">
    <property type="entry name" value="Peptidase_MA-like_dom"/>
</dbReference>
<keyword evidence="1" id="KW-0812">Transmembrane</keyword>
<protein>
    <submittedName>
        <fullName evidence="3">Peptidase MA superfamily protein</fullName>
    </submittedName>
</protein>
<dbReference type="STRING" id="341036.SAMN05660649_03005"/>
<feature type="domain" description="Peptidase MA-like" evidence="2">
    <location>
        <begin position="169"/>
        <end position="297"/>
    </location>
</feature>
<evidence type="ECO:0000313" key="3">
    <source>
        <dbReference type="EMBL" id="SFG88346.1"/>
    </source>
</evidence>
<name>A0A1I2VLH8_9FIRM</name>
<organism evidence="3 4">
    <name type="scientific">Desulfotruncus arcticus DSM 17038</name>
    <dbReference type="NCBI Taxonomy" id="1121424"/>
    <lineage>
        <taxon>Bacteria</taxon>
        <taxon>Bacillati</taxon>
        <taxon>Bacillota</taxon>
        <taxon>Clostridia</taxon>
        <taxon>Eubacteriales</taxon>
        <taxon>Desulfallaceae</taxon>
        <taxon>Desulfotruncus</taxon>
    </lineage>
</organism>
<sequence length="304" mass="35010">MNSNPTPNEQTLYQSNFRTAKLASALLAVLFIVSVFLLIRVPDGIRGYIYSIFRDVARGQMLFKTTGWHQLDDSQFIIRYRGNEQAARLVQESSRLFYHRICSDFSYTPEQKIPIVVYSSKEELNASFNWPASENAMGVYWGGVIRVLAPEVWIDESDPGTVKQIFQQAGPMAHEMTHLVLDYVARGNYPRWFTEGVAQYEEFKITGFILDDQAGFWEQELYPLKKMDRNFDSLPDQSLAYRQSLNAIEFIVAVYGEDGLHRIINSLAQGNSFNGSLKQALELDQEQFEKEWHYWLKSGKQAAQ</sequence>
<dbReference type="Proteomes" id="UP000199337">
    <property type="component" value="Unassembled WGS sequence"/>
</dbReference>
<evidence type="ECO:0000313" key="4">
    <source>
        <dbReference type="Proteomes" id="UP000199337"/>
    </source>
</evidence>
<keyword evidence="4" id="KW-1185">Reference proteome</keyword>
<reference evidence="4" key="1">
    <citation type="submission" date="2016-10" db="EMBL/GenBank/DDBJ databases">
        <authorList>
            <person name="Varghese N."/>
            <person name="Submissions S."/>
        </authorList>
    </citation>
    <scope>NUCLEOTIDE SEQUENCE [LARGE SCALE GENOMIC DNA]</scope>
    <source>
        <strain evidence="4">DSM 17038</strain>
    </source>
</reference>
<gene>
    <name evidence="3" type="ORF">SAMN05660649_03005</name>
</gene>
<dbReference type="Pfam" id="PF13485">
    <property type="entry name" value="Peptidase_MA_2"/>
    <property type="match status" value="1"/>
</dbReference>
<evidence type="ECO:0000259" key="2">
    <source>
        <dbReference type="Pfam" id="PF13485"/>
    </source>
</evidence>
<accession>A0A1I2VLH8</accession>
<evidence type="ECO:0000256" key="1">
    <source>
        <dbReference type="SAM" id="Phobius"/>
    </source>
</evidence>
<keyword evidence="1" id="KW-1133">Transmembrane helix</keyword>